<dbReference type="Pfam" id="PF00005">
    <property type="entry name" value="ABC_tran"/>
    <property type="match status" value="2"/>
</dbReference>
<dbReference type="RefSeq" id="WP_006821305.1">
    <property type="nucleotide sequence ID" value="NZ_CP004350.1"/>
</dbReference>
<dbReference type="SUPFAM" id="SSF52540">
    <property type="entry name" value="P-loop containing nucleoside triphosphate hydrolases"/>
    <property type="match status" value="2"/>
</dbReference>
<keyword evidence="4" id="KW-0067">ATP-binding</keyword>
<dbReference type="GeneID" id="82876974"/>
<feature type="domain" description="ABC transporter" evidence="5">
    <location>
        <begin position="12"/>
        <end position="247"/>
    </location>
</feature>
<gene>
    <name evidence="6" type="ORF">CCASEI_04005</name>
</gene>
<feature type="domain" description="ABC transporter" evidence="5">
    <location>
        <begin position="258"/>
        <end position="501"/>
    </location>
</feature>
<keyword evidence="2" id="KW-0677">Repeat</keyword>
<dbReference type="Proteomes" id="UP000019226">
    <property type="component" value="Chromosome"/>
</dbReference>
<dbReference type="InterPro" id="IPR003439">
    <property type="entry name" value="ABC_transporter-like_ATP-bd"/>
</dbReference>
<dbReference type="PROSITE" id="PS50893">
    <property type="entry name" value="ABC_TRANSPORTER_2"/>
    <property type="match status" value="2"/>
</dbReference>
<evidence type="ECO:0000256" key="1">
    <source>
        <dbReference type="ARBA" id="ARBA00022448"/>
    </source>
</evidence>
<evidence type="ECO:0000256" key="4">
    <source>
        <dbReference type="ARBA" id="ARBA00022840"/>
    </source>
</evidence>
<evidence type="ECO:0000313" key="6">
    <source>
        <dbReference type="EMBL" id="AHI19379.1"/>
    </source>
</evidence>
<dbReference type="InterPro" id="IPR050107">
    <property type="entry name" value="ABC_carbohydrate_import_ATPase"/>
</dbReference>
<evidence type="ECO:0000313" key="7">
    <source>
        <dbReference type="Proteomes" id="UP000019226"/>
    </source>
</evidence>
<protein>
    <recommendedName>
        <fullName evidence="5">ABC transporter domain-containing protein</fullName>
    </recommendedName>
</protein>
<evidence type="ECO:0000256" key="2">
    <source>
        <dbReference type="ARBA" id="ARBA00022737"/>
    </source>
</evidence>
<dbReference type="EMBL" id="CP004350">
    <property type="protein sequence ID" value="AHI19379.1"/>
    <property type="molecule type" value="Genomic_DNA"/>
</dbReference>
<dbReference type="InterPro" id="IPR003593">
    <property type="entry name" value="AAA+_ATPase"/>
</dbReference>
<keyword evidence="7" id="KW-1185">Reference proteome</keyword>
<evidence type="ECO:0000256" key="3">
    <source>
        <dbReference type="ARBA" id="ARBA00022741"/>
    </source>
</evidence>
<dbReference type="InterPro" id="IPR017871">
    <property type="entry name" value="ABC_transporter-like_CS"/>
</dbReference>
<organism evidence="6 7">
    <name type="scientific">Corynebacterium casei LMG S-19264</name>
    <dbReference type="NCBI Taxonomy" id="1285583"/>
    <lineage>
        <taxon>Bacteria</taxon>
        <taxon>Bacillati</taxon>
        <taxon>Actinomycetota</taxon>
        <taxon>Actinomycetes</taxon>
        <taxon>Mycobacteriales</taxon>
        <taxon>Corynebacteriaceae</taxon>
        <taxon>Corynebacterium</taxon>
    </lineage>
</organism>
<dbReference type="CDD" id="cd03216">
    <property type="entry name" value="ABC_Carb_Monos_I"/>
    <property type="match status" value="1"/>
</dbReference>
<dbReference type="PROSITE" id="PS00211">
    <property type="entry name" value="ABC_TRANSPORTER_1"/>
    <property type="match status" value="1"/>
</dbReference>
<dbReference type="Gene3D" id="3.40.50.300">
    <property type="entry name" value="P-loop containing nucleotide triphosphate hydrolases"/>
    <property type="match status" value="2"/>
</dbReference>
<reference evidence="7" key="1">
    <citation type="submission" date="2013-02" db="EMBL/GenBank/DDBJ databases">
        <title>The complete genome sequence of Corynebacterium casei LMG S-19264 (=DSM 44701).</title>
        <authorList>
            <person name="Ruckert C."/>
            <person name="Albersmeier A."/>
            <person name="Kalinowski J."/>
        </authorList>
    </citation>
    <scope>NUCLEOTIDE SEQUENCE [LARGE SCALE GENOMIC DNA]</scope>
    <source>
        <strain evidence="7">LMG S-19264</strain>
    </source>
</reference>
<dbReference type="SMART" id="SM00382">
    <property type="entry name" value="AAA"/>
    <property type="match status" value="2"/>
</dbReference>
<sequence length="526" mass="55230">MSDNNLEHEAVLQLANVSKSFGPVNVIKDVSLSVRRGQVQALLGENGAGKSTLIKMIAGVHAPDSGKILIDGTEVTIASTNDSEAHGIATIHQELNLVPTLSVAENIMLGRTPKRFGLVNYKHLNAQAQAALNLIGLDVPLKQKVGELGIAKQQLIEIAKALSMNARILILDEPTAALTGKEVDALFAILDELKAKGVAMVFISHHLDELARIADTISILRDGEFVAEVPASTDEDTLVQHMVGRAIEDQYPRGVVPETGAPLLEVNSLSSSGSFNDVSFTVHAGEVVGLAGLVGAGRTEVVRAIAGADKYDSGQVLVSGKKLKAGDIQGAIRAGVGHIPEDRKGQALVLDGTVNENLGYATLAATAKAGLADRSGQKHRAQEVAEKLRIRMANIDQPIRNLSGGNQQKAVFGRWVLAQSNVLLLDEPTRGVDVGAKVEIYNIINEITANGGAVLMVSSDLPEVLGMSDRILVMSGGQLAGELPKNTTQDEIMALAVSNLSSAASAETVAAGGHEAAFATIEEESK</sequence>
<evidence type="ECO:0000259" key="5">
    <source>
        <dbReference type="PROSITE" id="PS50893"/>
    </source>
</evidence>
<keyword evidence="1" id="KW-0813">Transport</keyword>
<accession>A0ABN4CFE5</accession>
<keyword evidence="3" id="KW-0547">Nucleotide-binding</keyword>
<proteinExistence type="predicted"/>
<dbReference type="PANTHER" id="PTHR43790:SF9">
    <property type="entry name" value="GALACTOFURANOSE TRANSPORTER ATP-BINDING PROTEIN YTFR"/>
    <property type="match status" value="1"/>
</dbReference>
<dbReference type="InterPro" id="IPR027417">
    <property type="entry name" value="P-loop_NTPase"/>
</dbReference>
<dbReference type="CDD" id="cd03215">
    <property type="entry name" value="ABC_Carb_Monos_II"/>
    <property type="match status" value="1"/>
</dbReference>
<name>A0ABN4CFE5_9CORY</name>
<dbReference type="PANTHER" id="PTHR43790">
    <property type="entry name" value="CARBOHYDRATE TRANSPORT ATP-BINDING PROTEIN MG119-RELATED"/>
    <property type="match status" value="1"/>
</dbReference>